<feature type="chain" id="PRO_5043608043" evidence="1">
    <location>
        <begin position="29"/>
        <end position="113"/>
    </location>
</feature>
<reference evidence="2" key="1">
    <citation type="submission" date="2020-08" db="EMBL/GenBank/DDBJ databases">
        <title>Plant Genome Project.</title>
        <authorList>
            <person name="Zhang R.-G."/>
        </authorList>
    </citation>
    <scope>NUCLEOTIDE SEQUENCE</scope>
    <source>
        <strain evidence="2">WSP0</strain>
        <tissue evidence="2">Leaf</tissue>
    </source>
</reference>
<evidence type="ECO:0000313" key="2">
    <source>
        <dbReference type="EMBL" id="KAG5561036.1"/>
    </source>
</evidence>
<protein>
    <submittedName>
        <fullName evidence="2">Uncharacterized protein</fullName>
    </submittedName>
</protein>
<gene>
    <name evidence="2" type="ORF">RHGRI_004153</name>
</gene>
<evidence type="ECO:0000313" key="3">
    <source>
        <dbReference type="Proteomes" id="UP000823749"/>
    </source>
</evidence>
<evidence type="ECO:0000256" key="1">
    <source>
        <dbReference type="SAM" id="SignalP"/>
    </source>
</evidence>
<keyword evidence="1" id="KW-0732">Signal</keyword>
<comment type="caution">
    <text evidence="2">The sequence shown here is derived from an EMBL/GenBank/DDBJ whole genome shotgun (WGS) entry which is preliminary data.</text>
</comment>
<proteinExistence type="predicted"/>
<keyword evidence="3" id="KW-1185">Reference proteome</keyword>
<name>A0AAV6L7Z4_9ERIC</name>
<accession>A0AAV6L7Z4</accession>
<dbReference type="EMBL" id="JACTNZ010000002">
    <property type="protein sequence ID" value="KAG5561036.1"/>
    <property type="molecule type" value="Genomic_DNA"/>
</dbReference>
<feature type="signal peptide" evidence="1">
    <location>
        <begin position="1"/>
        <end position="28"/>
    </location>
</feature>
<dbReference type="Proteomes" id="UP000823749">
    <property type="component" value="Chromosome 2"/>
</dbReference>
<organism evidence="2 3">
    <name type="scientific">Rhododendron griersonianum</name>
    <dbReference type="NCBI Taxonomy" id="479676"/>
    <lineage>
        <taxon>Eukaryota</taxon>
        <taxon>Viridiplantae</taxon>
        <taxon>Streptophyta</taxon>
        <taxon>Embryophyta</taxon>
        <taxon>Tracheophyta</taxon>
        <taxon>Spermatophyta</taxon>
        <taxon>Magnoliopsida</taxon>
        <taxon>eudicotyledons</taxon>
        <taxon>Gunneridae</taxon>
        <taxon>Pentapetalae</taxon>
        <taxon>asterids</taxon>
        <taxon>Ericales</taxon>
        <taxon>Ericaceae</taxon>
        <taxon>Ericoideae</taxon>
        <taxon>Rhodoreae</taxon>
        <taxon>Rhododendron</taxon>
    </lineage>
</organism>
<sequence length="113" mass="12135">MEGRYRMGRKGTTLLGPLLGLLVLLAVAAPILTTTASAAASARGGVAPLQTPEEMIHPQAGKTQFASSSLLASRDRNYIRFYAVKMDVALQTDASQGLQQLAEHSNGLWNNFY</sequence>
<dbReference type="AlphaFoldDB" id="A0AAV6L7Z4"/>